<dbReference type="PROSITE" id="PS50931">
    <property type="entry name" value="HTH_LYSR"/>
    <property type="match status" value="1"/>
</dbReference>
<dbReference type="GO" id="GO:0006351">
    <property type="term" value="P:DNA-templated transcription"/>
    <property type="evidence" value="ECO:0007669"/>
    <property type="project" value="TreeGrafter"/>
</dbReference>
<dbReference type="EMBL" id="JACHOV010000010">
    <property type="protein sequence ID" value="MBB4642254.1"/>
    <property type="molecule type" value="Genomic_DNA"/>
</dbReference>
<proteinExistence type="inferred from homology"/>
<dbReference type="PRINTS" id="PR00039">
    <property type="entry name" value="HTHLYSR"/>
</dbReference>
<dbReference type="SUPFAM" id="SSF46785">
    <property type="entry name" value="Winged helix' DNA-binding domain"/>
    <property type="match status" value="1"/>
</dbReference>
<gene>
    <name evidence="6" type="ORF">HNQ99_002579</name>
</gene>
<feature type="domain" description="HTH lysR-type" evidence="5">
    <location>
        <begin position="8"/>
        <end position="65"/>
    </location>
</feature>
<comment type="similarity">
    <text evidence="1">Belongs to the LysR transcriptional regulatory family.</text>
</comment>
<keyword evidence="7" id="KW-1185">Reference proteome</keyword>
<organism evidence="6 7">
    <name type="scientific">Rhizorhapis suberifaciens</name>
    <name type="common">corky root of lettuce</name>
    <dbReference type="NCBI Taxonomy" id="13656"/>
    <lineage>
        <taxon>Bacteria</taxon>
        <taxon>Pseudomonadati</taxon>
        <taxon>Pseudomonadota</taxon>
        <taxon>Alphaproteobacteria</taxon>
        <taxon>Sphingomonadales</taxon>
        <taxon>Sphingomonadaceae</taxon>
        <taxon>Rhizorhapis</taxon>
    </lineage>
</organism>
<dbReference type="Proteomes" id="UP000575068">
    <property type="component" value="Unassembled WGS sequence"/>
</dbReference>
<keyword evidence="4" id="KW-0804">Transcription</keyword>
<dbReference type="SUPFAM" id="SSF53850">
    <property type="entry name" value="Periplasmic binding protein-like II"/>
    <property type="match status" value="1"/>
</dbReference>
<reference evidence="6 7" key="1">
    <citation type="submission" date="2020-08" db="EMBL/GenBank/DDBJ databases">
        <title>Genomic Encyclopedia of Type Strains, Phase IV (KMG-IV): sequencing the most valuable type-strain genomes for metagenomic binning, comparative biology and taxonomic classification.</title>
        <authorList>
            <person name="Goeker M."/>
        </authorList>
    </citation>
    <scope>NUCLEOTIDE SEQUENCE [LARGE SCALE GENOMIC DNA]</scope>
    <source>
        <strain evidence="6 7">DSM 7465</strain>
    </source>
</reference>
<dbReference type="AlphaFoldDB" id="A0A840HXY3"/>
<dbReference type="InterPro" id="IPR000847">
    <property type="entry name" value="LysR_HTH_N"/>
</dbReference>
<dbReference type="InterPro" id="IPR005119">
    <property type="entry name" value="LysR_subst-bd"/>
</dbReference>
<dbReference type="InterPro" id="IPR036388">
    <property type="entry name" value="WH-like_DNA-bd_sf"/>
</dbReference>
<sequence length="305" mass="32918">MFPIMRLPDFEAWAIFAAVVENRSFTGAAKALGLSKATISKAISRLENQVGLGLFHRTSRHLSLTDSGRELAERASRILAEGLAAEEAARDEATAPQGVVRLAAPMSFGLMHVAPVVAEFLANHPGVTIDLHLSDEKIDIIEMGFDIVLRIAALPDSSLRVLRLGSVERRIVAAPSYLATRGRPGHPVELADHCCFSYANVDRPDVLRFLGPGNEEVAVRPNGPLRANSGDAMLPALRAGLGVAILPDFIVGTDIAEGRLEAIMPEWSPPPLSLHLLTPPGVVRPARVSLLMDFLVERFRLLSRG</sequence>
<dbReference type="InterPro" id="IPR036390">
    <property type="entry name" value="WH_DNA-bd_sf"/>
</dbReference>
<dbReference type="GO" id="GO:0043565">
    <property type="term" value="F:sequence-specific DNA binding"/>
    <property type="evidence" value="ECO:0007669"/>
    <property type="project" value="TreeGrafter"/>
</dbReference>
<evidence type="ECO:0000259" key="5">
    <source>
        <dbReference type="PROSITE" id="PS50931"/>
    </source>
</evidence>
<evidence type="ECO:0000256" key="2">
    <source>
        <dbReference type="ARBA" id="ARBA00023015"/>
    </source>
</evidence>
<keyword evidence="2" id="KW-0805">Transcription regulation</keyword>
<evidence type="ECO:0000313" key="7">
    <source>
        <dbReference type="Proteomes" id="UP000575068"/>
    </source>
</evidence>
<dbReference type="Pfam" id="PF03466">
    <property type="entry name" value="LysR_substrate"/>
    <property type="match status" value="1"/>
</dbReference>
<dbReference type="GO" id="GO:0003700">
    <property type="term" value="F:DNA-binding transcription factor activity"/>
    <property type="evidence" value="ECO:0007669"/>
    <property type="project" value="InterPro"/>
</dbReference>
<evidence type="ECO:0000256" key="1">
    <source>
        <dbReference type="ARBA" id="ARBA00009437"/>
    </source>
</evidence>
<dbReference type="CDD" id="cd08422">
    <property type="entry name" value="PBP2_CrgA_like"/>
    <property type="match status" value="1"/>
</dbReference>
<dbReference type="Gene3D" id="1.10.10.10">
    <property type="entry name" value="Winged helix-like DNA-binding domain superfamily/Winged helix DNA-binding domain"/>
    <property type="match status" value="1"/>
</dbReference>
<dbReference type="Pfam" id="PF00126">
    <property type="entry name" value="HTH_1"/>
    <property type="match status" value="1"/>
</dbReference>
<dbReference type="InterPro" id="IPR058163">
    <property type="entry name" value="LysR-type_TF_proteobact-type"/>
</dbReference>
<evidence type="ECO:0000256" key="3">
    <source>
        <dbReference type="ARBA" id="ARBA00023125"/>
    </source>
</evidence>
<keyword evidence="3 6" id="KW-0238">DNA-binding</keyword>
<name>A0A840HXY3_9SPHN</name>
<accession>A0A840HXY3</accession>
<evidence type="ECO:0000256" key="4">
    <source>
        <dbReference type="ARBA" id="ARBA00023163"/>
    </source>
</evidence>
<comment type="caution">
    <text evidence="6">The sequence shown here is derived from an EMBL/GenBank/DDBJ whole genome shotgun (WGS) entry which is preliminary data.</text>
</comment>
<dbReference type="Gene3D" id="3.40.190.290">
    <property type="match status" value="1"/>
</dbReference>
<dbReference type="FunFam" id="1.10.10.10:FF:000001">
    <property type="entry name" value="LysR family transcriptional regulator"/>
    <property type="match status" value="1"/>
</dbReference>
<dbReference type="PANTHER" id="PTHR30537:SF5">
    <property type="entry name" value="HTH-TYPE TRANSCRIPTIONAL ACTIVATOR TTDR-RELATED"/>
    <property type="match status" value="1"/>
</dbReference>
<evidence type="ECO:0000313" key="6">
    <source>
        <dbReference type="EMBL" id="MBB4642254.1"/>
    </source>
</evidence>
<protein>
    <submittedName>
        <fullName evidence="6">DNA-binding transcriptional LysR family regulator</fullName>
    </submittedName>
</protein>
<dbReference type="PANTHER" id="PTHR30537">
    <property type="entry name" value="HTH-TYPE TRANSCRIPTIONAL REGULATOR"/>
    <property type="match status" value="1"/>
</dbReference>